<dbReference type="RefSeq" id="WP_083969154.1">
    <property type="nucleotide sequence ID" value="NZ_JMCB01000022.1"/>
</dbReference>
<dbReference type="InterPro" id="IPR032812">
    <property type="entry name" value="SbsA_Ig"/>
</dbReference>
<name>A0A085W430_9BACT</name>
<proteinExistence type="predicted"/>
<evidence type="ECO:0000313" key="4">
    <source>
        <dbReference type="Proteomes" id="UP000028725"/>
    </source>
</evidence>
<keyword evidence="1" id="KW-0732">Signal</keyword>
<accession>A0A085W430</accession>
<gene>
    <name evidence="3" type="ORF">DB31_4153</name>
</gene>
<evidence type="ECO:0000313" key="3">
    <source>
        <dbReference type="EMBL" id="KFE62443.1"/>
    </source>
</evidence>
<evidence type="ECO:0000256" key="1">
    <source>
        <dbReference type="ARBA" id="ARBA00022729"/>
    </source>
</evidence>
<dbReference type="InterPro" id="IPR014755">
    <property type="entry name" value="Cu-Rt/internalin_Ig-like"/>
</dbReference>
<dbReference type="EMBL" id="JMCB01000022">
    <property type="protein sequence ID" value="KFE62443.1"/>
    <property type="molecule type" value="Genomic_DNA"/>
</dbReference>
<dbReference type="AlphaFoldDB" id="A0A085W430"/>
<dbReference type="Proteomes" id="UP000028725">
    <property type="component" value="Unassembled WGS sequence"/>
</dbReference>
<sequence length="508" mass="53566">MSEAREVVVDRTPPQVLLRQPSPGAQQVSVHEPIGVTFSESIDPAVVTDSQVHLLLQTSGSPIELAKTLSLSSGGTELTITPSSQPNAPNEFSVNLSALRDRAGNAVADSGTWNWKYPAWLPMGGSLSHFADEGSAVSSPAESPALTLDSRGNPVVAWLERPPTRQSFSEAHVFVQRWNGTSWQGVGDAVSGSWTIVFAGPPALAVDSTDRPVVAWYSVGGAFVYISRWEGQWQETGRLSNGLIAAAVASKPSLQLDGAGNPMVIWAQHDGYASFPPPTSDAYFGLWTGTDWALSGKLQARTESQTSVLDAVVSFGSAAQPIAAWSESNGTYSDLYVGRVSTGGWSPIGGALSAKPGTTGVRKPSLQVGPTGAPMVAWLEDDEGGTSRNLYVRRWSGTAWEPLGEGINANPAISGIDDPVLAADASGDPIVAWTGKDGNTTNIYVHHWADGQWVPVGGPLSANPGATGAAHPSLHLSPDGVPIVAWDEAEESPPSRPVRHVYVYRLNR</sequence>
<reference evidence="3 4" key="1">
    <citation type="submission" date="2014-04" db="EMBL/GenBank/DDBJ databases">
        <title>Genome assembly of Hyalangium minutum DSM 14724.</title>
        <authorList>
            <person name="Sharma G."/>
            <person name="Subramanian S."/>
        </authorList>
    </citation>
    <scope>NUCLEOTIDE SEQUENCE [LARGE SCALE GENOMIC DNA]</scope>
    <source>
        <strain evidence="3 4">DSM 14724</strain>
    </source>
</reference>
<dbReference type="OrthoDB" id="61209at2"/>
<comment type="caution">
    <text evidence="3">The sequence shown here is derived from an EMBL/GenBank/DDBJ whole genome shotgun (WGS) entry which is preliminary data.</text>
</comment>
<dbReference type="Gene3D" id="2.60.40.1220">
    <property type="match status" value="1"/>
</dbReference>
<dbReference type="STRING" id="394096.DB31_4153"/>
<protein>
    <recommendedName>
        <fullName evidence="2">SbsA Ig-like domain-containing protein</fullName>
    </recommendedName>
</protein>
<dbReference type="Pfam" id="PF13205">
    <property type="entry name" value="Big_5"/>
    <property type="match status" value="1"/>
</dbReference>
<organism evidence="3 4">
    <name type="scientific">Hyalangium minutum</name>
    <dbReference type="NCBI Taxonomy" id="394096"/>
    <lineage>
        <taxon>Bacteria</taxon>
        <taxon>Pseudomonadati</taxon>
        <taxon>Myxococcota</taxon>
        <taxon>Myxococcia</taxon>
        <taxon>Myxococcales</taxon>
        <taxon>Cystobacterineae</taxon>
        <taxon>Archangiaceae</taxon>
        <taxon>Hyalangium</taxon>
    </lineage>
</organism>
<dbReference type="PATRIC" id="fig|394096.3.peg.7888"/>
<feature type="domain" description="SbsA Ig-like" evidence="2">
    <location>
        <begin position="10"/>
        <end position="114"/>
    </location>
</feature>
<keyword evidence="4" id="KW-1185">Reference proteome</keyword>
<evidence type="ECO:0000259" key="2">
    <source>
        <dbReference type="Pfam" id="PF13205"/>
    </source>
</evidence>